<feature type="active site" evidence="5">
    <location>
        <position position="260"/>
    </location>
</feature>
<dbReference type="PROSITE" id="PS00687">
    <property type="entry name" value="ALDEHYDE_DEHYDR_GLU"/>
    <property type="match status" value="1"/>
</dbReference>
<name>A0A4R2KRH5_9GAMM</name>
<evidence type="ECO:0000256" key="5">
    <source>
        <dbReference type="PIRSR" id="PIRSR036492-1"/>
    </source>
</evidence>
<dbReference type="InterPro" id="IPR012394">
    <property type="entry name" value="Aldehyde_DH_NAD(P)"/>
</dbReference>
<protein>
    <recommendedName>
        <fullName evidence="4">Aldehyde dehydrogenase</fullName>
    </recommendedName>
</protein>
<dbReference type="AlphaFoldDB" id="A0A4R2KRH5"/>
<dbReference type="InterPro" id="IPR016162">
    <property type="entry name" value="Ald_DH_N"/>
</dbReference>
<dbReference type="GO" id="GO:0005737">
    <property type="term" value="C:cytoplasm"/>
    <property type="evidence" value="ECO:0007669"/>
    <property type="project" value="TreeGrafter"/>
</dbReference>
<evidence type="ECO:0000313" key="10">
    <source>
        <dbReference type="Proteomes" id="UP000294980"/>
    </source>
</evidence>
<dbReference type="OrthoDB" id="9812625at2"/>
<evidence type="ECO:0000256" key="2">
    <source>
        <dbReference type="ARBA" id="ARBA00023002"/>
    </source>
</evidence>
<feature type="domain" description="Aldehyde dehydrogenase" evidence="8">
    <location>
        <begin position="14"/>
        <end position="454"/>
    </location>
</feature>
<organism evidence="9 10">
    <name type="scientific">Chromatocurvus halotolerans</name>
    <dbReference type="NCBI Taxonomy" id="1132028"/>
    <lineage>
        <taxon>Bacteria</taxon>
        <taxon>Pseudomonadati</taxon>
        <taxon>Pseudomonadota</taxon>
        <taxon>Gammaproteobacteria</taxon>
        <taxon>Cellvibrionales</taxon>
        <taxon>Halieaceae</taxon>
        <taxon>Chromatocurvus</taxon>
    </lineage>
</organism>
<evidence type="ECO:0000256" key="3">
    <source>
        <dbReference type="ARBA" id="ARBA00023027"/>
    </source>
</evidence>
<dbReference type="Proteomes" id="UP000294980">
    <property type="component" value="Unassembled WGS sequence"/>
</dbReference>
<dbReference type="FunFam" id="3.40.309.10:FF:000003">
    <property type="entry name" value="Aldehyde dehydrogenase"/>
    <property type="match status" value="1"/>
</dbReference>
<gene>
    <name evidence="9" type="ORF">EV688_10986</name>
</gene>
<dbReference type="InterPro" id="IPR015590">
    <property type="entry name" value="Aldehyde_DH_dom"/>
</dbReference>
<dbReference type="Pfam" id="PF00171">
    <property type="entry name" value="Aldedh"/>
    <property type="match status" value="1"/>
</dbReference>
<dbReference type="InterPro" id="IPR029510">
    <property type="entry name" value="Ald_DH_CS_GLU"/>
</dbReference>
<dbReference type="SUPFAM" id="SSF53720">
    <property type="entry name" value="ALDH-like"/>
    <property type="match status" value="1"/>
</dbReference>
<evidence type="ECO:0000313" key="9">
    <source>
        <dbReference type="EMBL" id="TCO75362.1"/>
    </source>
</evidence>
<sequence>MNAPASATQDNDIAHELQAMLKRQQEAYLAEGAVSAEARIDRIDRGIDVVYANRDRIVEALNSDFSCRSREVTLMTDVAASLGPLKHARKHLRDWMRGEKRSTMFPLNLLGGRSRVEYQPLGVVGVISPWNFPVNLTFGPLAGILAAGNRAMIKPSEFTPATAELMAEMVASAWSPEEVAIATGGPEVGQAFSALPFDHLLFTGATGVARHIMAAAAKNLVPVTLELGGKSPVIVSRSADIDSAMERVMLGKTLNAGQICLAPDYLLVPEEKLEEVVAAAQAAVQRMYPRLLDNPEYTAIVNDRHYQRLTGYLAEIAERGVSTVVINPADEDFDVQQGSRKIAPTLIPQPPLDTAVMQEELFGPLLPIMTYKDFDETIRHINSQPRPLAAYYFGSDGEEERAVLERTTSGGVCINDVMMHVMQEDLPFGGVGPSGMGAYHGEDGFRRFSHAKAIYRQTKLNIGRIGGMLPPYGPATEKTIKMQVKP</sequence>
<dbReference type="PANTHER" id="PTHR43570">
    <property type="entry name" value="ALDEHYDE DEHYDROGENASE"/>
    <property type="match status" value="1"/>
</dbReference>
<accession>A0A4R2KRH5</accession>
<evidence type="ECO:0000256" key="4">
    <source>
        <dbReference type="PIRNR" id="PIRNR036492"/>
    </source>
</evidence>
<reference evidence="9 10" key="1">
    <citation type="submission" date="2019-03" db="EMBL/GenBank/DDBJ databases">
        <title>Genomic Encyclopedia of Type Strains, Phase IV (KMG-IV): sequencing the most valuable type-strain genomes for metagenomic binning, comparative biology and taxonomic classification.</title>
        <authorList>
            <person name="Goeker M."/>
        </authorList>
    </citation>
    <scope>NUCLEOTIDE SEQUENCE [LARGE SCALE GENOMIC DNA]</scope>
    <source>
        <strain evidence="9 10">DSM 23344</strain>
    </source>
</reference>
<comment type="caution">
    <text evidence="9">The sequence shown here is derived from an EMBL/GenBank/DDBJ whole genome shotgun (WGS) entry which is preliminary data.</text>
</comment>
<dbReference type="Gene3D" id="3.40.309.10">
    <property type="entry name" value="Aldehyde Dehydrogenase, Chain A, domain 2"/>
    <property type="match status" value="1"/>
</dbReference>
<dbReference type="InterPro" id="IPR016163">
    <property type="entry name" value="Ald_DH_C"/>
</dbReference>
<keyword evidence="2 4" id="KW-0560">Oxidoreductase</keyword>
<dbReference type="GO" id="GO:0004029">
    <property type="term" value="F:aldehyde dehydrogenase (NAD+) activity"/>
    <property type="evidence" value="ECO:0007669"/>
    <property type="project" value="TreeGrafter"/>
</dbReference>
<dbReference type="Gene3D" id="3.40.605.10">
    <property type="entry name" value="Aldehyde Dehydrogenase, Chain A, domain 1"/>
    <property type="match status" value="1"/>
</dbReference>
<proteinExistence type="inferred from homology"/>
<feature type="active site" evidence="5 6">
    <location>
        <position position="226"/>
    </location>
</feature>
<evidence type="ECO:0000256" key="6">
    <source>
        <dbReference type="PROSITE-ProRule" id="PRU10007"/>
    </source>
</evidence>
<dbReference type="PANTHER" id="PTHR43570:SF20">
    <property type="entry name" value="ALDEHYDE DEHYDROGENASE ALDX-RELATED"/>
    <property type="match status" value="1"/>
</dbReference>
<dbReference type="RefSeq" id="WP_117318257.1">
    <property type="nucleotide sequence ID" value="NZ_QQSW01000011.1"/>
</dbReference>
<dbReference type="GO" id="GO:0006081">
    <property type="term" value="P:aldehyde metabolic process"/>
    <property type="evidence" value="ECO:0007669"/>
    <property type="project" value="InterPro"/>
</dbReference>
<keyword evidence="10" id="KW-1185">Reference proteome</keyword>
<dbReference type="CDD" id="cd07133">
    <property type="entry name" value="ALDH_CALDH_CalB"/>
    <property type="match status" value="1"/>
</dbReference>
<dbReference type="InterPro" id="IPR016161">
    <property type="entry name" value="Ald_DH/histidinol_DH"/>
</dbReference>
<dbReference type="PIRSF" id="PIRSF036492">
    <property type="entry name" value="ALDH"/>
    <property type="match status" value="1"/>
</dbReference>
<dbReference type="EMBL" id="SLWX01000009">
    <property type="protein sequence ID" value="TCO75362.1"/>
    <property type="molecule type" value="Genomic_DNA"/>
</dbReference>
<keyword evidence="3" id="KW-0520">NAD</keyword>
<evidence type="ECO:0000256" key="7">
    <source>
        <dbReference type="RuleBase" id="RU003345"/>
    </source>
</evidence>
<evidence type="ECO:0000259" key="8">
    <source>
        <dbReference type="Pfam" id="PF00171"/>
    </source>
</evidence>
<comment type="similarity">
    <text evidence="1 4 7">Belongs to the aldehyde dehydrogenase family.</text>
</comment>
<evidence type="ECO:0000256" key="1">
    <source>
        <dbReference type="ARBA" id="ARBA00009986"/>
    </source>
</evidence>